<comment type="subcellular location">
    <subcellularLocation>
        <location evidence="5 7">Cytoplasm</location>
    </subcellularLocation>
</comment>
<dbReference type="GO" id="GO:0004017">
    <property type="term" value="F:AMP kinase activity"/>
    <property type="evidence" value="ECO:0007669"/>
    <property type="project" value="UniProtKB-UniRule"/>
</dbReference>
<feature type="binding site" evidence="5">
    <location>
        <position position="157"/>
    </location>
    <ligand>
        <name>AMP</name>
        <dbReference type="ChEBI" id="CHEBI:456215"/>
    </ligand>
</feature>
<dbReference type="CDD" id="cd01428">
    <property type="entry name" value="ADK"/>
    <property type="match status" value="1"/>
</dbReference>
<dbReference type="InterPro" id="IPR027417">
    <property type="entry name" value="P-loop_NTPase"/>
</dbReference>
<comment type="subunit">
    <text evidence="5 7">Monomer.</text>
</comment>
<comment type="domain">
    <text evidence="5">Consists of three domains, a large central CORE domain and two small peripheral domains, NMPbind and LID, which undergo movements during catalysis. The LID domain closes over the site of phosphoryl transfer upon ATP binding. Assembling and dissambling the active center during each catalytic cycle provides an effective means to prevent ATP hydrolysis.</text>
</comment>
<evidence type="ECO:0000313" key="8">
    <source>
        <dbReference type="EMBL" id="SMC51400.1"/>
    </source>
</evidence>
<dbReference type="Gene3D" id="3.40.50.300">
    <property type="entry name" value="P-loop containing nucleotide triphosphate hydrolases"/>
    <property type="match status" value="1"/>
</dbReference>
<feature type="binding site" evidence="5">
    <location>
        <position position="146"/>
    </location>
    <ligand>
        <name>AMP</name>
        <dbReference type="ChEBI" id="CHEBI:456215"/>
    </ligand>
</feature>
<feature type="binding site" evidence="5">
    <location>
        <position position="105"/>
    </location>
    <ligand>
        <name>AMP</name>
        <dbReference type="ChEBI" id="CHEBI:456215"/>
    </ligand>
</feature>
<feature type="binding site" evidence="5">
    <location>
        <position position="49"/>
    </location>
    <ligand>
        <name>AMP</name>
        <dbReference type="ChEBI" id="CHEBI:456215"/>
    </ligand>
</feature>
<dbReference type="NCBIfam" id="NF011105">
    <property type="entry name" value="PRK14532.1"/>
    <property type="match status" value="1"/>
</dbReference>
<evidence type="ECO:0000256" key="3">
    <source>
        <dbReference type="ARBA" id="ARBA00022741"/>
    </source>
</evidence>
<dbReference type="STRING" id="151894.SAMN04488524_0953"/>
<evidence type="ECO:0000256" key="1">
    <source>
        <dbReference type="ARBA" id="ARBA00022679"/>
    </source>
</evidence>
<accession>A0A1W1ZSC0</accession>
<dbReference type="NCBIfam" id="TIGR01351">
    <property type="entry name" value="adk"/>
    <property type="match status" value="1"/>
</dbReference>
<keyword evidence="5" id="KW-0963">Cytoplasm</keyword>
<feature type="binding site" evidence="5">
    <location>
        <position position="185"/>
    </location>
    <ligand>
        <name>ATP</name>
        <dbReference type="ChEBI" id="CHEBI:30616"/>
    </ligand>
</feature>
<dbReference type="UniPathway" id="UPA00588">
    <property type="reaction ID" value="UER00649"/>
</dbReference>
<feature type="binding site" evidence="5">
    <location>
        <begin position="23"/>
        <end position="28"/>
    </location>
    <ligand>
        <name>ATP</name>
        <dbReference type="ChEBI" id="CHEBI:30616"/>
    </ligand>
</feature>
<proteinExistence type="inferred from homology"/>
<sequence>MLKGFLTLKTTQMLNFVLFGPPGAGKGTQSEKLIEKYQLLHISTGDIFRAHIKNQTPLGQKVSALIADGQLVPDEITIAMLEEEVDRNPQAKGFIFDGFPRTVPQAQALDAFLESKGSAIAGVIALDVDQEELTKRIAQRQLETGRADDQADKLQKRIEEYFNKTIHVLPYYEAQQKLSKVNGIGKIEDIFANLCAVVDKY</sequence>
<comment type="function">
    <text evidence="5">Catalyzes the reversible transfer of the terminal phosphate group between ATP and AMP. Plays an important role in cellular energy homeostasis and in adenine nucleotide metabolism.</text>
</comment>
<keyword evidence="2 5" id="KW-0545">Nucleotide biosynthesis</keyword>
<dbReference type="EC" id="2.7.4.3" evidence="5 7"/>
<evidence type="ECO:0000256" key="6">
    <source>
        <dbReference type="RuleBase" id="RU003330"/>
    </source>
</evidence>
<keyword evidence="5 7" id="KW-0067">ATP-binding</keyword>
<feature type="binding site" evidence="5">
    <location>
        <position position="140"/>
    </location>
    <ligand>
        <name>ATP</name>
        <dbReference type="ChEBI" id="CHEBI:30616"/>
    </ligand>
</feature>
<dbReference type="PANTHER" id="PTHR23359">
    <property type="entry name" value="NUCLEOTIDE KINASE"/>
    <property type="match status" value="1"/>
</dbReference>
<dbReference type="NCBIfam" id="NF011100">
    <property type="entry name" value="PRK14527.1"/>
    <property type="match status" value="1"/>
</dbReference>
<dbReference type="InterPro" id="IPR033690">
    <property type="entry name" value="Adenylat_kinase_CS"/>
</dbReference>
<dbReference type="GO" id="GO:0044209">
    <property type="term" value="P:AMP salvage"/>
    <property type="evidence" value="ECO:0007669"/>
    <property type="project" value="UniProtKB-UniRule"/>
</dbReference>
<comment type="similarity">
    <text evidence="5 6">Belongs to the adenylate kinase family.</text>
</comment>
<feature type="binding site" evidence="5">
    <location>
        <begin position="70"/>
        <end position="72"/>
    </location>
    <ligand>
        <name>AMP</name>
        <dbReference type="ChEBI" id="CHEBI:456215"/>
    </ligand>
</feature>
<dbReference type="NCBIfam" id="NF001381">
    <property type="entry name" value="PRK00279.1-3"/>
    <property type="match status" value="1"/>
</dbReference>
<dbReference type="InterPro" id="IPR000850">
    <property type="entry name" value="Adenylat/UMP-CMP_kin"/>
</dbReference>
<keyword evidence="3 5" id="KW-0547">Nucleotide-binding</keyword>
<reference evidence="9" key="1">
    <citation type="submission" date="2017-04" db="EMBL/GenBank/DDBJ databases">
        <authorList>
            <person name="Varghese N."/>
            <person name="Submissions S."/>
        </authorList>
    </citation>
    <scope>NUCLEOTIDE SEQUENCE [LARGE SCALE GENOMIC DNA]</scope>
    <source>
        <strain evidence="9">DSM 12126</strain>
    </source>
</reference>
<evidence type="ECO:0000256" key="2">
    <source>
        <dbReference type="ARBA" id="ARBA00022727"/>
    </source>
</evidence>
<evidence type="ECO:0000313" key="9">
    <source>
        <dbReference type="Proteomes" id="UP000192756"/>
    </source>
</evidence>
<dbReference type="GO" id="GO:0005737">
    <property type="term" value="C:cytoplasm"/>
    <property type="evidence" value="ECO:0007669"/>
    <property type="project" value="UniProtKB-SubCell"/>
</dbReference>
<keyword evidence="9" id="KW-1185">Reference proteome</keyword>
<dbReference type="EMBL" id="FWXT01000001">
    <property type="protein sequence ID" value="SMC51400.1"/>
    <property type="molecule type" value="Genomic_DNA"/>
</dbReference>
<evidence type="ECO:0000256" key="4">
    <source>
        <dbReference type="ARBA" id="ARBA00022777"/>
    </source>
</evidence>
<comment type="caution">
    <text evidence="5">Lacks conserved residue(s) required for the propagation of feature annotation.</text>
</comment>
<dbReference type="SUPFAM" id="SSF52540">
    <property type="entry name" value="P-loop containing nucleoside triphosphate hydrolases"/>
    <property type="match status" value="1"/>
</dbReference>
<feature type="binding site" evidence="5">
    <location>
        <begin position="98"/>
        <end position="101"/>
    </location>
    <ligand>
        <name>AMP</name>
        <dbReference type="ChEBI" id="CHEBI:456215"/>
    </ligand>
</feature>
<name>A0A1W1ZSC0_9SPHI</name>
<keyword evidence="1 5" id="KW-0808">Transferase</keyword>
<gene>
    <name evidence="5" type="primary">adk</name>
    <name evidence="8" type="ORF">SAMN04488524_0953</name>
</gene>
<organism evidence="8 9">
    <name type="scientific">Pedobacter africanus</name>
    <dbReference type="NCBI Taxonomy" id="151894"/>
    <lineage>
        <taxon>Bacteria</taxon>
        <taxon>Pseudomonadati</taxon>
        <taxon>Bacteroidota</taxon>
        <taxon>Sphingobacteriia</taxon>
        <taxon>Sphingobacteriales</taxon>
        <taxon>Sphingobacteriaceae</taxon>
        <taxon>Pedobacter</taxon>
    </lineage>
</organism>
<feature type="binding site" evidence="5">
    <location>
        <position position="44"/>
    </location>
    <ligand>
        <name>AMP</name>
        <dbReference type="ChEBI" id="CHEBI:456215"/>
    </ligand>
</feature>
<evidence type="ECO:0000256" key="5">
    <source>
        <dbReference type="HAMAP-Rule" id="MF_00235"/>
    </source>
</evidence>
<dbReference type="PROSITE" id="PS00113">
    <property type="entry name" value="ADENYLATE_KINASE"/>
    <property type="match status" value="1"/>
</dbReference>
<comment type="pathway">
    <text evidence="5">Purine metabolism; AMP biosynthesis via salvage pathway; AMP from ADP: step 1/1.</text>
</comment>
<keyword evidence="4 5" id="KW-0418">Kinase</keyword>
<dbReference type="Proteomes" id="UP000192756">
    <property type="component" value="Unassembled WGS sequence"/>
</dbReference>
<protein>
    <recommendedName>
        <fullName evidence="5 7">Adenylate kinase</fullName>
        <shortName evidence="5">AK</shortName>
        <ecNumber evidence="5 7">2.7.4.3</ecNumber>
    </recommendedName>
    <alternativeName>
        <fullName evidence="5">ATP-AMP transphosphorylase</fullName>
    </alternativeName>
    <alternativeName>
        <fullName evidence="5">ATP:AMP phosphotransferase</fullName>
    </alternativeName>
    <alternativeName>
        <fullName evidence="5">Adenylate monophosphate kinase</fullName>
    </alternativeName>
</protein>
<dbReference type="InterPro" id="IPR006259">
    <property type="entry name" value="Adenyl_kin_sub"/>
</dbReference>
<comment type="catalytic activity">
    <reaction evidence="5 7">
        <text>AMP + ATP = 2 ADP</text>
        <dbReference type="Rhea" id="RHEA:12973"/>
        <dbReference type="ChEBI" id="CHEBI:30616"/>
        <dbReference type="ChEBI" id="CHEBI:456215"/>
        <dbReference type="ChEBI" id="CHEBI:456216"/>
        <dbReference type="EC" id="2.7.4.3"/>
    </reaction>
</comment>
<dbReference type="AlphaFoldDB" id="A0A1W1ZSC0"/>
<dbReference type="PRINTS" id="PR00094">
    <property type="entry name" value="ADENYLTKNASE"/>
</dbReference>
<evidence type="ECO:0000256" key="7">
    <source>
        <dbReference type="RuleBase" id="RU003331"/>
    </source>
</evidence>
<feature type="region of interest" description="NMP" evidence="5">
    <location>
        <begin position="43"/>
        <end position="72"/>
    </location>
</feature>
<dbReference type="Pfam" id="PF00406">
    <property type="entry name" value="ADK"/>
    <property type="match status" value="1"/>
</dbReference>
<dbReference type="GO" id="GO:0005524">
    <property type="term" value="F:ATP binding"/>
    <property type="evidence" value="ECO:0007669"/>
    <property type="project" value="UniProtKB-UniRule"/>
</dbReference>
<dbReference type="HAMAP" id="MF_00235">
    <property type="entry name" value="Adenylate_kinase_Adk"/>
    <property type="match status" value="1"/>
</dbReference>